<name>E2AZV0_CAMFO</name>
<evidence type="ECO:0000256" key="1">
    <source>
        <dbReference type="ARBA" id="ARBA00004114"/>
    </source>
</evidence>
<sequence length="435" mass="48720">MSEGTRAISRPKVRFSQFSDNVQNKEEDVECKDKTVLPVNGPKIKSIVSLKKPVRIVDPKKCTTVCDKDIPQRDIETHCSDITPENVQSTCTSNKDVSKIDTSKILRNANGIQNIKENCNTLRSSKSPQNILKDHRESIRQKGKENRDTMLKKVVSVKSFKDMSKTRGGSSQCIQSVKQTGKCKLPTNNNIQKISTMDSQNPKMTKSSSAPSILKKTKNQTFKGTNNAKSITPNVMPCYKIAAKNKISPVKKTILRNVSGPKIKTSVGPGISHKKKNDIKTSDANKKHTVTLNVAEELAQPGYNSIACTLNKLKELKQQKVVRDINHLTSAQKSFISGKISAALDFPLDEAIYKNLVDLSIDEKQLPSTILRSKDPEPRQRDITPKLSDFFVPENTKEICEAVHIKPRAPKMDENWNAFKISDKILEWKHNMDDV</sequence>
<dbReference type="InterPro" id="IPR029135">
    <property type="entry name" value="PPP1R35_C"/>
</dbReference>
<dbReference type="Proteomes" id="UP000000311">
    <property type="component" value="Unassembled WGS sequence"/>
</dbReference>
<organism evidence="7">
    <name type="scientific">Camponotus floridanus</name>
    <name type="common">Florida carpenter ant</name>
    <dbReference type="NCBI Taxonomy" id="104421"/>
    <lineage>
        <taxon>Eukaryota</taxon>
        <taxon>Metazoa</taxon>
        <taxon>Ecdysozoa</taxon>
        <taxon>Arthropoda</taxon>
        <taxon>Hexapoda</taxon>
        <taxon>Insecta</taxon>
        <taxon>Pterygota</taxon>
        <taxon>Neoptera</taxon>
        <taxon>Endopterygota</taxon>
        <taxon>Hymenoptera</taxon>
        <taxon>Apocrita</taxon>
        <taxon>Aculeata</taxon>
        <taxon>Formicoidea</taxon>
        <taxon>Formicidae</taxon>
        <taxon>Formicinae</taxon>
        <taxon>Camponotus</taxon>
    </lineage>
</organism>
<accession>E2AZV0</accession>
<dbReference type="OrthoDB" id="8191506at2759"/>
<evidence type="ECO:0000256" key="3">
    <source>
        <dbReference type="ARBA" id="ARBA00023212"/>
    </source>
</evidence>
<proteinExistence type="inferred from homology"/>
<dbReference type="AlphaFoldDB" id="E2AZV0"/>
<keyword evidence="2" id="KW-0963">Cytoplasm</keyword>
<dbReference type="KEGG" id="cfo:105257787"/>
<dbReference type="OMA" id="PEYNSIM"/>
<evidence type="ECO:0000313" key="7">
    <source>
        <dbReference type="Proteomes" id="UP000000311"/>
    </source>
</evidence>
<gene>
    <name evidence="6" type="ORF">EAG_15055</name>
</gene>
<comment type="similarity">
    <text evidence="4">Belongs to the PPP1R35 family.</text>
</comment>
<keyword evidence="3" id="KW-0206">Cytoskeleton</keyword>
<evidence type="ECO:0000256" key="4">
    <source>
        <dbReference type="ARBA" id="ARBA00029452"/>
    </source>
</evidence>
<evidence type="ECO:0000313" key="6">
    <source>
        <dbReference type="EMBL" id="EFN61079.1"/>
    </source>
</evidence>
<dbReference type="EMBL" id="GL444277">
    <property type="protein sequence ID" value="EFN61079.1"/>
    <property type="molecule type" value="Genomic_DNA"/>
</dbReference>
<dbReference type="Pfam" id="PF15503">
    <property type="entry name" value="PPP1R35_C"/>
    <property type="match status" value="1"/>
</dbReference>
<feature type="domain" description="Protein phosphatase 1 regulatory subunit 35 C-terminal" evidence="5">
    <location>
        <begin position="309"/>
        <end position="397"/>
    </location>
</feature>
<keyword evidence="7" id="KW-1185">Reference proteome</keyword>
<protein>
    <recommendedName>
        <fullName evidence="5">Protein phosphatase 1 regulatory subunit 35 C-terminal domain-containing protein</fullName>
    </recommendedName>
</protein>
<dbReference type="InParanoid" id="E2AZV0"/>
<dbReference type="GO" id="GO:0005814">
    <property type="term" value="C:centriole"/>
    <property type="evidence" value="ECO:0007669"/>
    <property type="project" value="UniProtKB-SubCell"/>
</dbReference>
<comment type="subcellular location">
    <subcellularLocation>
        <location evidence="1">Cytoplasm</location>
        <location evidence="1">Cytoskeleton</location>
        <location evidence="1">Microtubule organizing center</location>
        <location evidence="1">Centrosome</location>
        <location evidence="1">Centriole</location>
    </subcellularLocation>
</comment>
<evidence type="ECO:0000259" key="5">
    <source>
        <dbReference type="Pfam" id="PF15503"/>
    </source>
</evidence>
<reference evidence="6 7" key="1">
    <citation type="journal article" date="2010" name="Science">
        <title>Genomic comparison of the ants Camponotus floridanus and Harpegnathos saltator.</title>
        <authorList>
            <person name="Bonasio R."/>
            <person name="Zhang G."/>
            <person name="Ye C."/>
            <person name="Mutti N.S."/>
            <person name="Fang X."/>
            <person name="Qin N."/>
            <person name="Donahue G."/>
            <person name="Yang P."/>
            <person name="Li Q."/>
            <person name="Li C."/>
            <person name="Zhang P."/>
            <person name="Huang Z."/>
            <person name="Berger S.L."/>
            <person name="Reinberg D."/>
            <person name="Wang J."/>
            <person name="Liebig J."/>
        </authorList>
    </citation>
    <scope>NUCLEOTIDE SEQUENCE [LARGE SCALE GENOMIC DNA]</scope>
    <source>
        <strain evidence="7">C129</strain>
    </source>
</reference>
<evidence type="ECO:0000256" key="2">
    <source>
        <dbReference type="ARBA" id="ARBA00022490"/>
    </source>
</evidence>